<dbReference type="InterPro" id="IPR036291">
    <property type="entry name" value="NAD(P)-bd_dom_sf"/>
</dbReference>
<evidence type="ECO:0000256" key="1">
    <source>
        <dbReference type="ARBA" id="ARBA00005125"/>
    </source>
</evidence>
<sequence length="312" mass="32032">MSGRRILVVGGQGFVGSRLLRLALDRGHAAGSFGPGDQGAADGVARFEGRAEEGGRLAAALRAFRPDAVVWAAGHNPSGDGLARAAGADPAQAVAVNAGAFAAVLSACAAAGVSRVVQCGSTVVYGPPATYAQARVDENAEPAPRSAYGLSKRMAELAADWGEEALGLSVTTLRLPLVLGPGRWYVGAATLYARLLRAAAAREPLQAGAPAYPIDAVHGDDAAEALLLLSGMRKAPRRLNMAGLTFTYAELAAALSSLGPGARISVLPEPGAPDLPLVDDSRLRGLGWEPRRGLDAILSETLREIVEIPNHA</sequence>
<accession>A0ABV6IV13</accession>
<dbReference type="Proteomes" id="UP001589789">
    <property type="component" value="Unassembled WGS sequence"/>
</dbReference>
<name>A0ABV6IV13_9PROT</name>
<evidence type="ECO:0000256" key="2">
    <source>
        <dbReference type="ARBA" id="ARBA00007637"/>
    </source>
</evidence>
<dbReference type="Gene3D" id="3.40.50.720">
    <property type="entry name" value="NAD(P)-binding Rossmann-like Domain"/>
    <property type="match status" value="1"/>
</dbReference>
<evidence type="ECO:0000313" key="4">
    <source>
        <dbReference type="EMBL" id="MFC0387450.1"/>
    </source>
</evidence>
<feature type="domain" description="NAD-dependent epimerase/dehydratase" evidence="3">
    <location>
        <begin position="6"/>
        <end position="240"/>
    </location>
</feature>
<gene>
    <name evidence="4" type="ORF">ACFFIC_18130</name>
</gene>
<dbReference type="EMBL" id="JBHLVZ010000060">
    <property type="protein sequence ID" value="MFC0387450.1"/>
    <property type="molecule type" value="Genomic_DNA"/>
</dbReference>
<proteinExistence type="inferred from homology"/>
<comment type="similarity">
    <text evidence="2">Belongs to the NAD(P)-dependent epimerase/dehydratase family.</text>
</comment>
<evidence type="ECO:0000259" key="3">
    <source>
        <dbReference type="Pfam" id="PF01370"/>
    </source>
</evidence>
<comment type="pathway">
    <text evidence="1">Bacterial outer membrane biogenesis; LPS O-antigen biosynthesis.</text>
</comment>
<dbReference type="RefSeq" id="WP_377052897.1">
    <property type="nucleotide sequence ID" value="NZ_JBHLVZ010000060.1"/>
</dbReference>
<dbReference type="PANTHER" id="PTHR43000">
    <property type="entry name" value="DTDP-D-GLUCOSE 4,6-DEHYDRATASE-RELATED"/>
    <property type="match status" value="1"/>
</dbReference>
<comment type="caution">
    <text evidence="4">The sequence shown here is derived from an EMBL/GenBank/DDBJ whole genome shotgun (WGS) entry which is preliminary data.</text>
</comment>
<organism evidence="4 5">
    <name type="scientific">Muricoccus vinaceus</name>
    <dbReference type="NCBI Taxonomy" id="424704"/>
    <lineage>
        <taxon>Bacteria</taxon>
        <taxon>Pseudomonadati</taxon>
        <taxon>Pseudomonadota</taxon>
        <taxon>Alphaproteobacteria</taxon>
        <taxon>Acetobacterales</taxon>
        <taxon>Roseomonadaceae</taxon>
        <taxon>Muricoccus</taxon>
    </lineage>
</organism>
<evidence type="ECO:0000313" key="5">
    <source>
        <dbReference type="Proteomes" id="UP001589789"/>
    </source>
</evidence>
<dbReference type="SUPFAM" id="SSF51735">
    <property type="entry name" value="NAD(P)-binding Rossmann-fold domains"/>
    <property type="match status" value="1"/>
</dbReference>
<dbReference type="InterPro" id="IPR001509">
    <property type="entry name" value="Epimerase_deHydtase"/>
</dbReference>
<protein>
    <submittedName>
        <fullName evidence="4">NAD-dependent epimerase/dehydratase family protein</fullName>
    </submittedName>
</protein>
<keyword evidence="5" id="KW-1185">Reference proteome</keyword>
<reference evidence="4 5" key="1">
    <citation type="submission" date="2024-09" db="EMBL/GenBank/DDBJ databases">
        <authorList>
            <person name="Sun Q."/>
            <person name="Mori K."/>
        </authorList>
    </citation>
    <scope>NUCLEOTIDE SEQUENCE [LARGE SCALE GENOMIC DNA]</scope>
    <source>
        <strain evidence="4 5">CCM 7468</strain>
    </source>
</reference>
<dbReference type="Pfam" id="PF01370">
    <property type="entry name" value="Epimerase"/>
    <property type="match status" value="1"/>
</dbReference>